<evidence type="ECO:0000313" key="2">
    <source>
        <dbReference type="WBParaSite" id="jg25510"/>
    </source>
</evidence>
<dbReference type="WBParaSite" id="jg25510">
    <property type="protein sequence ID" value="jg25510"/>
    <property type="gene ID" value="jg25510"/>
</dbReference>
<organism evidence="1 2">
    <name type="scientific">Ditylenchus dipsaci</name>
    <dbReference type="NCBI Taxonomy" id="166011"/>
    <lineage>
        <taxon>Eukaryota</taxon>
        <taxon>Metazoa</taxon>
        <taxon>Ecdysozoa</taxon>
        <taxon>Nematoda</taxon>
        <taxon>Chromadorea</taxon>
        <taxon>Rhabditida</taxon>
        <taxon>Tylenchina</taxon>
        <taxon>Tylenchomorpha</taxon>
        <taxon>Sphaerularioidea</taxon>
        <taxon>Anguinidae</taxon>
        <taxon>Anguininae</taxon>
        <taxon>Ditylenchus</taxon>
    </lineage>
</organism>
<protein>
    <submittedName>
        <fullName evidence="2">Uncharacterized protein</fullName>
    </submittedName>
</protein>
<dbReference type="AlphaFoldDB" id="A0A915E1M3"/>
<proteinExistence type="predicted"/>
<dbReference type="Proteomes" id="UP000887574">
    <property type="component" value="Unplaced"/>
</dbReference>
<keyword evidence="1" id="KW-1185">Reference proteome</keyword>
<reference evidence="2" key="1">
    <citation type="submission" date="2022-11" db="UniProtKB">
        <authorList>
            <consortium name="WormBaseParasite"/>
        </authorList>
    </citation>
    <scope>IDENTIFICATION</scope>
</reference>
<accession>A0A915E1M3</accession>
<name>A0A915E1M3_9BILA</name>
<sequence>MLFVKLVLSPTRLLVFYSSHWSAMSKRLMKQQTLNSWIKKSRLEEDIQLVEQIDKKMRDLPRGEEKSVRFLQERRLLLLSRMCKNGHGMKLYFDSSITWNLQLEGMPPENKDEGR</sequence>
<evidence type="ECO:0000313" key="1">
    <source>
        <dbReference type="Proteomes" id="UP000887574"/>
    </source>
</evidence>